<dbReference type="Pfam" id="PF04408">
    <property type="entry name" value="WHD_HA2"/>
    <property type="match status" value="1"/>
</dbReference>
<dbReference type="GO" id="GO:0002151">
    <property type="term" value="F:G-quadruplex RNA binding"/>
    <property type="evidence" value="ECO:0007669"/>
    <property type="project" value="TreeGrafter"/>
</dbReference>
<dbReference type="SMART" id="SM00847">
    <property type="entry name" value="HA2"/>
    <property type="match status" value="1"/>
</dbReference>
<name>A0AAV8XIB7_9CUCU</name>
<dbReference type="PROSITE" id="PS51194">
    <property type="entry name" value="HELICASE_CTER"/>
    <property type="match status" value="1"/>
</dbReference>
<evidence type="ECO:0000313" key="9">
    <source>
        <dbReference type="EMBL" id="KAJ8938405.1"/>
    </source>
</evidence>
<evidence type="ECO:0000259" key="8">
    <source>
        <dbReference type="PROSITE" id="PS51194"/>
    </source>
</evidence>
<organism evidence="9 10">
    <name type="scientific">Rhamnusium bicolor</name>
    <dbReference type="NCBI Taxonomy" id="1586634"/>
    <lineage>
        <taxon>Eukaryota</taxon>
        <taxon>Metazoa</taxon>
        <taxon>Ecdysozoa</taxon>
        <taxon>Arthropoda</taxon>
        <taxon>Hexapoda</taxon>
        <taxon>Insecta</taxon>
        <taxon>Pterygota</taxon>
        <taxon>Neoptera</taxon>
        <taxon>Endopterygota</taxon>
        <taxon>Coleoptera</taxon>
        <taxon>Polyphaga</taxon>
        <taxon>Cucujiformia</taxon>
        <taxon>Chrysomeloidea</taxon>
        <taxon>Cerambycidae</taxon>
        <taxon>Lepturinae</taxon>
        <taxon>Rhagiini</taxon>
        <taxon>Rhamnusium</taxon>
    </lineage>
</organism>
<dbReference type="InterPro" id="IPR048333">
    <property type="entry name" value="HA2_WH"/>
</dbReference>
<dbReference type="CDD" id="cd18791">
    <property type="entry name" value="SF2_C_RHA"/>
    <property type="match status" value="1"/>
</dbReference>
<dbReference type="GO" id="GO:0016787">
    <property type="term" value="F:hydrolase activity"/>
    <property type="evidence" value="ECO:0007669"/>
    <property type="project" value="UniProtKB-KW"/>
</dbReference>
<evidence type="ECO:0000259" key="7">
    <source>
        <dbReference type="PROSITE" id="PS51192"/>
    </source>
</evidence>
<dbReference type="InterPro" id="IPR001650">
    <property type="entry name" value="Helicase_C-like"/>
</dbReference>
<dbReference type="GO" id="GO:0005737">
    <property type="term" value="C:cytoplasm"/>
    <property type="evidence" value="ECO:0007669"/>
    <property type="project" value="TreeGrafter"/>
</dbReference>
<dbReference type="Gene3D" id="3.40.50.300">
    <property type="entry name" value="P-loop containing nucleotide triphosphate hydrolases"/>
    <property type="match status" value="2"/>
</dbReference>
<dbReference type="InterPro" id="IPR002464">
    <property type="entry name" value="DNA/RNA_helicase_DEAH_CS"/>
</dbReference>
<evidence type="ECO:0000256" key="2">
    <source>
        <dbReference type="ARBA" id="ARBA00022741"/>
    </source>
</evidence>
<dbReference type="GO" id="GO:0003678">
    <property type="term" value="F:DNA helicase activity"/>
    <property type="evidence" value="ECO:0007669"/>
    <property type="project" value="TreeGrafter"/>
</dbReference>
<evidence type="ECO:0000256" key="3">
    <source>
        <dbReference type="ARBA" id="ARBA00022801"/>
    </source>
</evidence>
<protein>
    <recommendedName>
        <fullName evidence="1">RNA helicase</fullName>
        <ecNumber evidence="1">3.6.4.13</ecNumber>
    </recommendedName>
</protein>
<comment type="caution">
    <text evidence="9">The sequence shown here is derived from an EMBL/GenBank/DDBJ whole genome shotgun (WGS) entry which is preliminary data.</text>
</comment>
<dbReference type="PROSITE" id="PS00690">
    <property type="entry name" value="DEAH_ATP_HELICASE"/>
    <property type="match status" value="1"/>
</dbReference>
<keyword evidence="5" id="KW-0067">ATP-binding</keyword>
<evidence type="ECO:0000256" key="6">
    <source>
        <dbReference type="ARBA" id="ARBA00022884"/>
    </source>
</evidence>
<evidence type="ECO:0000256" key="5">
    <source>
        <dbReference type="ARBA" id="ARBA00022840"/>
    </source>
</evidence>
<dbReference type="SUPFAM" id="SSF52540">
    <property type="entry name" value="P-loop containing nucleoside triphosphate hydrolases"/>
    <property type="match status" value="2"/>
</dbReference>
<feature type="domain" description="Helicase ATP-binding" evidence="7">
    <location>
        <begin position="1"/>
        <end position="69"/>
    </location>
</feature>
<dbReference type="Gene3D" id="1.20.120.1080">
    <property type="match status" value="1"/>
</dbReference>
<dbReference type="FunFam" id="1.20.120.1080:FF:000002">
    <property type="entry name" value="Putative ATP-dependent RNA helicase DHX36"/>
    <property type="match status" value="1"/>
</dbReference>
<keyword evidence="6" id="KW-0694">RNA-binding</keyword>
<dbReference type="InterPro" id="IPR014001">
    <property type="entry name" value="Helicase_ATP-bd"/>
</dbReference>
<dbReference type="CDD" id="cd17917">
    <property type="entry name" value="DEXHc_RHA-like"/>
    <property type="match status" value="1"/>
</dbReference>
<sequence length="555" mass="63374">MQTDPSLSNVSHLILDEIHERNVPSDFLITLLKEVIKKRKDLKVILMSATLNSEAFSNYYDNCPHINIPGFTYPVTEYFLEDILQRVTFRFPEIQNPGRGASRGAWKKHLKRNRPQMNEDFLNYIIPYSRQLESEGKYDKDVCRQLKKPESEEMNLDLIFELLCDICQKEKNNGSILVFLTGFKEISTMNKLITSSNKFPPQKYIIIPLHSQMPTVEQKQIFVPAPPGKRKIIISTNIAETSITIDDVVYVIDCGRIKISTFNVDTNTVNLKSQWVSLANADQRKGRAGRVKPGVCFHLFSKARHMILEKFQTPEILRERLDGVILSAKLLQLGKIEEFFPKLMDPPESKALQLSVNLLKRLNALDDNENLTPLGYHLSKLPMAPQMGKMILFGAIFSCIDPILSVAASLDFKDAFQIPMGKENLADRKKAELAAGWNSDHLVFHEALERFETESNPSYFCWQYFLSSYTLKLLQDMKKQFMGYLLDLNFVSDMNTKNIENNRNSGNWSLVKAVICAGLYPNVATVRAIMELITSEEMGDAFEDASDDDNEDLDD</sequence>
<keyword evidence="2" id="KW-0547">Nucleotide-binding</keyword>
<dbReference type="Pfam" id="PF00271">
    <property type="entry name" value="Helicase_C"/>
    <property type="match status" value="1"/>
</dbReference>
<dbReference type="AlphaFoldDB" id="A0AAV8XIB7"/>
<dbReference type="GO" id="GO:0005634">
    <property type="term" value="C:nucleus"/>
    <property type="evidence" value="ECO:0007669"/>
    <property type="project" value="TreeGrafter"/>
</dbReference>
<dbReference type="GO" id="GO:0005524">
    <property type="term" value="F:ATP binding"/>
    <property type="evidence" value="ECO:0007669"/>
    <property type="project" value="UniProtKB-KW"/>
</dbReference>
<dbReference type="GO" id="GO:0003724">
    <property type="term" value="F:RNA helicase activity"/>
    <property type="evidence" value="ECO:0007669"/>
    <property type="project" value="UniProtKB-EC"/>
</dbReference>
<dbReference type="InterPro" id="IPR027417">
    <property type="entry name" value="P-loop_NTPase"/>
</dbReference>
<dbReference type="PROSITE" id="PS51192">
    <property type="entry name" value="HELICASE_ATP_BIND_1"/>
    <property type="match status" value="1"/>
</dbReference>
<proteinExistence type="predicted"/>
<dbReference type="Proteomes" id="UP001162156">
    <property type="component" value="Unassembled WGS sequence"/>
</dbReference>
<dbReference type="PANTHER" id="PTHR18934">
    <property type="entry name" value="ATP-DEPENDENT RNA HELICASE"/>
    <property type="match status" value="1"/>
</dbReference>
<gene>
    <name evidence="9" type="ORF">NQ314_011511</name>
</gene>
<dbReference type="EC" id="3.6.4.13" evidence="1"/>
<evidence type="ECO:0000313" key="10">
    <source>
        <dbReference type="Proteomes" id="UP001162156"/>
    </source>
</evidence>
<reference evidence="9" key="1">
    <citation type="journal article" date="2023" name="Insect Mol. Biol.">
        <title>Genome sequencing provides insights into the evolution of gene families encoding plant cell wall-degrading enzymes in longhorned beetles.</title>
        <authorList>
            <person name="Shin N.R."/>
            <person name="Okamura Y."/>
            <person name="Kirsch R."/>
            <person name="Pauchet Y."/>
        </authorList>
    </citation>
    <scope>NUCLEOTIDE SEQUENCE</scope>
    <source>
        <strain evidence="9">RBIC_L_NR</strain>
    </source>
</reference>
<dbReference type="Pfam" id="PF21010">
    <property type="entry name" value="HA2_C"/>
    <property type="match status" value="1"/>
</dbReference>
<dbReference type="GO" id="GO:0051880">
    <property type="term" value="F:G-quadruplex DNA binding"/>
    <property type="evidence" value="ECO:0007669"/>
    <property type="project" value="TreeGrafter"/>
</dbReference>
<dbReference type="PANTHER" id="PTHR18934:SF237">
    <property type="entry name" value="ATP-DEPENDENT DNA_RNA HELICASE DHX36"/>
    <property type="match status" value="1"/>
</dbReference>
<dbReference type="InterPro" id="IPR007502">
    <property type="entry name" value="Helicase-assoc_dom"/>
</dbReference>
<dbReference type="SMART" id="SM00490">
    <property type="entry name" value="HELICc"/>
    <property type="match status" value="1"/>
</dbReference>
<feature type="domain" description="Helicase C-terminal" evidence="8">
    <location>
        <begin position="162"/>
        <end position="332"/>
    </location>
</feature>
<keyword evidence="4" id="KW-0347">Helicase</keyword>
<keyword evidence="10" id="KW-1185">Reference proteome</keyword>
<evidence type="ECO:0000256" key="4">
    <source>
        <dbReference type="ARBA" id="ARBA00022806"/>
    </source>
</evidence>
<keyword evidence="3" id="KW-0378">Hydrolase</keyword>
<accession>A0AAV8XIB7</accession>
<dbReference type="EMBL" id="JANEYF010003191">
    <property type="protein sequence ID" value="KAJ8938405.1"/>
    <property type="molecule type" value="Genomic_DNA"/>
</dbReference>
<evidence type="ECO:0000256" key="1">
    <source>
        <dbReference type="ARBA" id="ARBA00012552"/>
    </source>
</evidence>